<dbReference type="AlphaFoldDB" id="A0A9D3W9T2"/>
<dbReference type="EMBL" id="JAIQCV010000003">
    <property type="protein sequence ID" value="KAH1114385.1"/>
    <property type="molecule type" value="Genomic_DNA"/>
</dbReference>
<protein>
    <submittedName>
        <fullName evidence="1">Uncharacterized protein</fullName>
    </submittedName>
</protein>
<evidence type="ECO:0000313" key="1">
    <source>
        <dbReference type="EMBL" id="KAH1114385.1"/>
    </source>
</evidence>
<proteinExistence type="predicted"/>
<dbReference type="Proteomes" id="UP000828251">
    <property type="component" value="Unassembled WGS sequence"/>
</dbReference>
<sequence>MDPARKDCEESSTALKHVIVQEMEVNTSLPTLGSVNLELDIEALTRVVREILEGVFEARIKEIGETLQARCIDC</sequence>
<organism evidence="1 2">
    <name type="scientific">Gossypium stocksii</name>
    <dbReference type="NCBI Taxonomy" id="47602"/>
    <lineage>
        <taxon>Eukaryota</taxon>
        <taxon>Viridiplantae</taxon>
        <taxon>Streptophyta</taxon>
        <taxon>Embryophyta</taxon>
        <taxon>Tracheophyta</taxon>
        <taxon>Spermatophyta</taxon>
        <taxon>Magnoliopsida</taxon>
        <taxon>eudicotyledons</taxon>
        <taxon>Gunneridae</taxon>
        <taxon>Pentapetalae</taxon>
        <taxon>rosids</taxon>
        <taxon>malvids</taxon>
        <taxon>Malvales</taxon>
        <taxon>Malvaceae</taxon>
        <taxon>Malvoideae</taxon>
        <taxon>Gossypium</taxon>
    </lineage>
</organism>
<comment type="caution">
    <text evidence="1">The sequence shown here is derived from an EMBL/GenBank/DDBJ whole genome shotgun (WGS) entry which is preliminary data.</text>
</comment>
<keyword evidence="2" id="KW-1185">Reference proteome</keyword>
<name>A0A9D3W9T2_9ROSI</name>
<gene>
    <name evidence="1" type="ORF">J1N35_007763</name>
</gene>
<accession>A0A9D3W9T2</accession>
<reference evidence="1 2" key="1">
    <citation type="journal article" date="2021" name="Plant Biotechnol. J.">
        <title>Multi-omics assisted identification of the key and species-specific regulatory components of drought-tolerant mechanisms in Gossypium stocksii.</title>
        <authorList>
            <person name="Yu D."/>
            <person name="Ke L."/>
            <person name="Zhang D."/>
            <person name="Wu Y."/>
            <person name="Sun Y."/>
            <person name="Mei J."/>
            <person name="Sun J."/>
            <person name="Sun Y."/>
        </authorList>
    </citation>
    <scope>NUCLEOTIDE SEQUENCE [LARGE SCALE GENOMIC DNA]</scope>
    <source>
        <strain evidence="2">cv. E1</strain>
        <tissue evidence="1">Leaf</tissue>
    </source>
</reference>
<evidence type="ECO:0000313" key="2">
    <source>
        <dbReference type="Proteomes" id="UP000828251"/>
    </source>
</evidence>